<evidence type="ECO:0000313" key="3">
    <source>
        <dbReference type="Proteomes" id="UP000263377"/>
    </source>
</evidence>
<reference evidence="2 3" key="1">
    <citation type="submission" date="2018-08" db="EMBL/GenBank/DDBJ databases">
        <title>Diversity &amp; Physiological Properties of Lignin-Decomposing Actinobacteria from Soil.</title>
        <authorList>
            <person name="Roh S.G."/>
            <person name="Kim S.B."/>
        </authorList>
    </citation>
    <scope>NUCLEOTIDE SEQUENCE [LARGE SCALE GENOMIC DNA]</scope>
    <source>
        <strain evidence="2 3">MMS17-GH009</strain>
    </source>
</reference>
<evidence type="ECO:0000256" key="1">
    <source>
        <dbReference type="SAM" id="SignalP"/>
    </source>
</evidence>
<dbReference type="Proteomes" id="UP000263377">
    <property type="component" value="Unassembled WGS sequence"/>
</dbReference>
<accession>A0A372ZWT9</accession>
<dbReference type="RefSeq" id="WP_117487948.1">
    <property type="nucleotide sequence ID" value="NZ_QVIG01000001.1"/>
</dbReference>
<feature type="chain" id="PRO_5016845313" evidence="1">
    <location>
        <begin position="25"/>
        <end position="61"/>
    </location>
</feature>
<sequence>MTRTLAVVALGAAAWLGGVAPAGASVFDGATLTEPGGVHDGHHCVQTTAWGDAWCPGKPLS</sequence>
<comment type="caution">
    <text evidence="2">The sequence shown here is derived from an EMBL/GenBank/DDBJ whole genome shotgun (WGS) entry which is preliminary data.</text>
</comment>
<keyword evidence="3" id="KW-1185">Reference proteome</keyword>
<dbReference type="AlphaFoldDB" id="A0A372ZWT9"/>
<name>A0A372ZWT9_9ACTN</name>
<gene>
    <name evidence="2" type="ORF">DR950_20215</name>
</gene>
<evidence type="ECO:0000313" key="2">
    <source>
        <dbReference type="EMBL" id="RGD59797.1"/>
    </source>
</evidence>
<protein>
    <submittedName>
        <fullName evidence="2">Uncharacterized protein</fullName>
    </submittedName>
</protein>
<proteinExistence type="predicted"/>
<feature type="signal peptide" evidence="1">
    <location>
        <begin position="1"/>
        <end position="24"/>
    </location>
</feature>
<dbReference type="EMBL" id="QVIG01000001">
    <property type="protein sequence ID" value="RGD59797.1"/>
    <property type="molecule type" value="Genomic_DNA"/>
</dbReference>
<organism evidence="2 3">
    <name type="scientific">Kitasatospora xanthocidica</name>
    <dbReference type="NCBI Taxonomy" id="83382"/>
    <lineage>
        <taxon>Bacteria</taxon>
        <taxon>Bacillati</taxon>
        <taxon>Actinomycetota</taxon>
        <taxon>Actinomycetes</taxon>
        <taxon>Kitasatosporales</taxon>
        <taxon>Streptomycetaceae</taxon>
        <taxon>Kitasatospora</taxon>
    </lineage>
</organism>
<keyword evidence="1" id="KW-0732">Signal</keyword>